<proteinExistence type="predicted"/>
<accession>A0A841H2L4</accession>
<organism evidence="1 2">
    <name type="scientific">Longimicrobium terrae</name>
    <dbReference type="NCBI Taxonomy" id="1639882"/>
    <lineage>
        <taxon>Bacteria</taxon>
        <taxon>Pseudomonadati</taxon>
        <taxon>Gemmatimonadota</taxon>
        <taxon>Longimicrobiia</taxon>
        <taxon>Longimicrobiales</taxon>
        <taxon>Longimicrobiaceae</taxon>
        <taxon>Longimicrobium</taxon>
    </lineage>
</organism>
<comment type="caution">
    <text evidence="1">The sequence shown here is derived from an EMBL/GenBank/DDBJ whole genome shotgun (WGS) entry which is preliminary data.</text>
</comment>
<dbReference type="EMBL" id="JACHIA010000014">
    <property type="protein sequence ID" value="MBB6072331.1"/>
    <property type="molecule type" value="Genomic_DNA"/>
</dbReference>
<name>A0A841H2L4_9BACT</name>
<sequence>MSCDRCSLPVGRFRSHDHYREVKRTINDLVNQGILREGGLENPNSPFLVVRYTCRECGQSWLVTSPDQNFLGGIEAARD</sequence>
<gene>
    <name evidence="1" type="ORF">HNQ61_003993</name>
</gene>
<protein>
    <submittedName>
        <fullName evidence="1">Uncharacterized protein</fullName>
    </submittedName>
</protein>
<evidence type="ECO:0000313" key="1">
    <source>
        <dbReference type="EMBL" id="MBB6072331.1"/>
    </source>
</evidence>
<dbReference type="Proteomes" id="UP000582837">
    <property type="component" value="Unassembled WGS sequence"/>
</dbReference>
<evidence type="ECO:0000313" key="2">
    <source>
        <dbReference type="Proteomes" id="UP000582837"/>
    </source>
</evidence>
<reference evidence="1 2" key="1">
    <citation type="submission" date="2020-08" db="EMBL/GenBank/DDBJ databases">
        <title>Genomic Encyclopedia of Type Strains, Phase IV (KMG-IV): sequencing the most valuable type-strain genomes for metagenomic binning, comparative biology and taxonomic classification.</title>
        <authorList>
            <person name="Goeker M."/>
        </authorList>
    </citation>
    <scope>NUCLEOTIDE SEQUENCE [LARGE SCALE GENOMIC DNA]</scope>
    <source>
        <strain evidence="1 2">DSM 29007</strain>
    </source>
</reference>
<keyword evidence="2" id="KW-1185">Reference proteome</keyword>
<dbReference type="AlphaFoldDB" id="A0A841H2L4"/>